<comment type="caution">
    <text evidence="2">The sequence shown here is derived from an EMBL/GenBank/DDBJ whole genome shotgun (WGS) entry which is preliminary data.</text>
</comment>
<gene>
    <name evidence="2" type="ORF">IV417_01925</name>
</gene>
<dbReference type="InterPro" id="IPR013024">
    <property type="entry name" value="GGCT-like"/>
</dbReference>
<evidence type="ECO:0000313" key="3">
    <source>
        <dbReference type="Proteomes" id="UP001315686"/>
    </source>
</evidence>
<dbReference type="CDD" id="cd06661">
    <property type="entry name" value="GGCT_like"/>
    <property type="match status" value="1"/>
</dbReference>
<dbReference type="Gene3D" id="3.10.490.10">
    <property type="entry name" value="Gamma-glutamyl cyclotransferase-like"/>
    <property type="match status" value="1"/>
</dbReference>
<reference evidence="2 3" key="1">
    <citation type="journal article" date="2021" name="Arch. Microbiol.">
        <title>Harenicola maris gen. nov., sp. nov. isolated from the Sea of Japan shallow sediments.</title>
        <authorList>
            <person name="Romanenko L.A."/>
            <person name="Kurilenko V.V."/>
            <person name="Chernysheva N.Y."/>
            <person name="Tekutyeva L.A."/>
            <person name="Velansky P.V."/>
            <person name="Svetashev V.I."/>
            <person name="Isaeva M.P."/>
        </authorList>
    </citation>
    <scope>NUCLEOTIDE SEQUENCE [LARGE SCALE GENOMIC DNA]</scope>
    <source>
        <strain evidence="2 3">KMM 3653</strain>
    </source>
</reference>
<keyword evidence="3" id="KW-1185">Reference proteome</keyword>
<protein>
    <submittedName>
        <fullName evidence="2">Gamma-glutamylcyclotransferase</fullName>
    </submittedName>
</protein>
<proteinExistence type="predicted"/>
<organism evidence="2 3">
    <name type="scientific">Harenicola maris</name>
    <dbReference type="NCBI Taxonomy" id="2841044"/>
    <lineage>
        <taxon>Bacteria</taxon>
        <taxon>Pseudomonadati</taxon>
        <taxon>Pseudomonadota</taxon>
        <taxon>Alphaproteobacteria</taxon>
        <taxon>Rhodobacterales</taxon>
        <taxon>Paracoccaceae</taxon>
        <taxon>Harenicola</taxon>
    </lineage>
</organism>
<evidence type="ECO:0000259" key="1">
    <source>
        <dbReference type="Pfam" id="PF06094"/>
    </source>
</evidence>
<sequence>MQDGFFFGYGSLVNMATHSHAPAFPARITGWRRAWRQVAGQAGATLSAKVDEGSAIDGLIAHVAAEAWPQLDAREINYERQLVTPSVVHEGPTDAGIQIYHVTLPDAEGTTAPILLSYLDVVVQGYFRVFGPEGVADFFATTDGWDTPILDDRAEPLYPRHQRLEKSERALVDSSLERLSAQVQKAH</sequence>
<dbReference type="Proteomes" id="UP001315686">
    <property type="component" value="Unassembled WGS sequence"/>
</dbReference>
<evidence type="ECO:0000313" key="2">
    <source>
        <dbReference type="EMBL" id="MBT0956131.1"/>
    </source>
</evidence>
<accession>A0AAP2CM65</accession>
<dbReference type="InterPro" id="IPR009288">
    <property type="entry name" value="AIG2-like_dom"/>
</dbReference>
<name>A0AAP2CM65_9RHOB</name>
<dbReference type="RefSeq" id="WP_327792343.1">
    <property type="nucleotide sequence ID" value="NZ_JADQAZ010000001.1"/>
</dbReference>
<dbReference type="SUPFAM" id="SSF110857">
    <property type="entry name" value="Gamma-glutamyl cyclotransferase-like"/>
    <property type="match status" value="1"/>
</dbReference>
<dbReference type="Pfam" id="PF06094">
    <property type="entry name" value="GGACT"/>
    <property type="match status" value="1"/>
</dbReference>
<dbReference type="EMBL" id="JADQAZ010000001">
    <property type="protein sequence ID" value="MBT0956131.1"/>
    <property type="molecule type" value="Genomic_DNA"/>
</dbReference>
<feature type="domain" description="Gamma-glutamylcyclotransferase AIG2-like" evidence="1">
    <location>
        <begin position="7"/>
        <end position="103"/>
    </location>
</feature>
<dbReference type="AlphaFoldDB" id="A0AAP2CM65"/>
<dbReference type="InterPro" id="IPR036568">
    <property type="entry name" value="GGCT-like_sf"/>
</dbReference>